<evidence type="ECO:0000313" key="3">
    <source>
        <dbReference type="Proteomes" id="UP000310597"/>
    </source>
</evidence>
<organism evidence="2 3">
    <name type="scientific">Rhodobacter capsulatus</name>
    <name type="common">Rhodopseudomonas capsulata</name>
    <dbReference type="NCBI Taxonomy" id="1061"/>
    <lineage>
        <taxon>Bacteria</taxon>
        <taxon>Pseudomonadati</taxon>
        <taxon>Pseudomonadota</taxon>
        <taxon>Alphaproteobacteria</taxon>
        <taxon>Rhodobacterales</taxon>
        <taxon>Rhodobacter group</taxon>
        <taxon>Rhodobacter</taxon>
    </lineage>
</organism>
<name>A0A4U1JSZ9_RHOCA</name>
<evidence type="ECO:0000313" key="2">
    <source>
        <dbReference type="EMBL" id="TKD22240.1"/>
    </source>
</evidence>
<feature type="region of interest" description="Disordered" evidence="1">
    <location>
        <begin position="56"/>
        <end position="84"/>
    </location>
</feature>
<proteinExistence type="predicted"/>
<reference evidence="2 3" key="1">
    <citation type="submission" date="2019-04" db="EMBL/GenBank/DDBJ databases">
        <title>Draft Whole-Genome sequence of the purple photosynthetic bacterium Rhodobacter capsulatus SP108 with an indigenous class A beta-lactamase.</title>
        <authorList>
            <person name="Robertson S."/>
            <person name="Meyer T.E."/>
            <person name="Kyndt J.A."/>
        </authorList>
    </citation>
    <scope>NUCLEOTIDE SEQUENCE [LARGE SCALE GENOMIC DNA]</scope>
    <source>
        <strain evidence="2 3">SP108</strain>
    </source>
</reference>
<dbReference type="Proteomes" id="UP000310597">
    <property type="component" value="Unassembled WGS sequence"/>
</dbReference>
<dbReference type="AlphaFoldDB" id="A0A4U1JSZ9"/>
<sequence>MGRMFKVILVLLLAAVLGTLGYAYFGDMTADPVEIRSPVALPDLAPAAAVPAAAVSPASPASPAPQAAAQPAPATEAAGAGLDD</sequence>
<gene>
    <name evidence="2" type="ORF">FBT96_06515</name>
</gene>
<accession>A0A4U1JSZ9</accession>
<dbReference type="EMBL" id="SWJZ01000021">
    <property type="protein sequence ID" value="TKD22240.1"/>
    <property type="molecule type" value="Genomic_DNA"/>
</dbReference>
<protein>
    <submittedName>
        <fullName evidence="2">Uncharacterized protein</fullName>
    </submittedName>
</protein>
<comment type="caution">
    <text evidence="2">The sequence shown here is derived from an EMBL/GenBank/DDBJ whole genome shotgun (WGS) entry which is preliminary data.</text>
</comment>
<evidence type="ECO:0000256" key="1">
    <source>
        <dbReference type="SAM" id="MobiDB-lite"/>
    </source>
</evidence>